<dbReference type="InterPro" id="IPR033985">
    <property type="entry name" value="SusD-like_N"/>
</dbReference>
<gene>
    <name evidence="9" type="ORF">H9779_06245</name>
</gene>
<feature type="domain" description="RagB/SusD" evidence="7">
    <location>
        <begin position="349"/>
        <end position="516"/>
    </location>
</feature>
<reference evidence="9" key="1">
    <citation type="journal article" date="2021" name="PeerJ">
        <title>Extensive microbial diversity within the chicken gut microbiome revealed by metagenomics and culture.</title>
        <authorList>
            <person name="Gilroy R."/>
            <person name="Ravi A."/>
            <person name="Getino M."/>
            <person name="Pursley I."/>
            <person name="Horton D.L."/>
            <person name="Alikhan N.F."/>
            <person name="Baker D."/>
            <person name="Gharbi K."/>
            <person name="Hall N."/>
            <person name="Watson M."/>
            <person name="Adriaenssens E.M."/>
            <person name="Foster-Nyarko E."/>
            <person name="Jarju S."/>
            <person name="Secka A."/>
            <person name="Antonio M."/>
            <person name="Oren A."/>
            <person name="Chaudhuri R.R."/>
            <person name="La Ragione R."/>
            <person name="Hildebrand F."/>
            <person name="Pallen M.J."/>
        </authorList>
    </citation>
    <scope>NUCLEOTIDE SEQUENCE</scope>
    <source>
        <strain evidence="9">CHK169-11906</strain>
    </source>
</reference>
<dbReference type="Pfam" id="PF07980">
    <property type="entry name" value="SusD_RagB"/>
    <property type="match status" value="1"/>
</dbReference>
<keyword evidence="4" id="KW-0472">Membrane</keyword>
<feature type="coiled-coil region" evidence="6">
    <location>
        <begin position="187"/>
        <end position="214"/>
    </location>
</feature>
<comment type="subcellular location">
    <subcellularLocation>
        <location evidence="1">Cell outer membrane</location>
    </subcellularLocation>
</comment>
<comment type="caution">
    <text evidence="9">The sequence shown here is derived from an EMBL/GenBank/DDBJ whole genome shotgun (WGS) entry which is preliminary data.</text>
</comment>
<accession>A0A9D2L4P1</accession>
<evidence type="ECO:0000259" key="8">
    <source>
        <dbReference type="Pfam" id="PF14322"/>
    </source>
</evidence>
<dbReference type="Gene3D" id="1.25.40.390">
    <property type="match status" value="1"/>
</dbReference>
<keyword evidence="3" id="KW-0732">Signal</keyword>
<feature type="domain" description="SusD-like N-terminal" evidence="8">
    <location>
        <begin position="87"/>
        <end position="206"/>
    </location>
</feature>
<dbReference type="AlphaFoldDB" id="A0A9D2L4P1"/>
<dbReference type="SUPFAM" id="SSF48452">
    <property type="entry name" value="TPR-like"/>
    <property type="match status" value="1"/>
</dbReference>
<dbReference type="InterPro" id="IPR011990">
    <property type="entry name" value="TPR-like_helical_dom_sf"/>
</dbReference>
<dbReference type="GO" id="GO:0009279">
    <property type="term" value="C:cell outer membrane"/>
    <property type="evidence" value="ECO:0007669"/>
    <property type="project" value="UniProtKB-SubCell"/>
</dbReference>
<dbReference type="Pfam" id="PF14322">
    <property type="entry name" value="SusD-like_3"/>
    <property type="match status" value="1"/>
</dbReference>
<sequence length="518" mass="58682">MKKISNLIVSLGALLALTSCDLNLEPHTGPKADDLKTFSLEYCEGMRDYIYVDMKALLSGDFFIQTDLYADIYTPTILTGNGGVYVYNQRLYTNDSTVSGFWSSYYGAIKDINYAKEHLEKALESGMLSANEISLVKGYIAEMHFFRAYVMYRLSLMFCEDYDPARATEQLGVPYPVQWDPEAKLPRKTLADVYTQLEKDLVEAEKEINSSNANYKGGAAGSYYVTENALKAFRAQYALQIHDYQTASTLAKELYSSYPLVQSKDELERMWYLSDKASEDILVLNTIRTTSTSTNSFADLIQASWDAASSQYLCGPYYVPEQHVVDLFSAEDYRTGIYISQLDDPEFPYTINVQGYTFQGIMIKKFMGDKTFQTSDTQLGYRIAPKMFRIADMYLIDAEAQWRLGGDAATPLNDLRQSRGLAALDAAANIETELKNERLREMVAEGTRLYDLKRWDDPLIRDIQSSLSPLFYGTWMNTIPADQASRPSQLATRYAWPIPYTETVQNPNIGPQNPGYTN</sequence>
<dbReference type="PROSITE" id="PS51257">
    <property type="entry name" value="PROKAR_LIPOPROTEIN"/>
    <property type="match status" value="1"/>
</dbReference>
<proteinExistence type="inferred from homology"/>
<evidence type="ECO:0000256" key="2">
    <source>
        <dbReference type="ARBA" id="ARBA00006275"/>
    </source>
</evidence>
<name>A0A9D2L4P1_9BACT</name>
<evidence type="ECO:0000256" key="3">
    <source>
        <dbReference type="ARBA" id="ARBA00022729"/>
    </source>
</evidence>
<evidence type="ECO:0000259" key="7">
    <source>
        <dbReference type="Pfam" id="PF07980"/>
    </source>
</evidence>
<organism evidence="9 10">
    <name type="scientific">Candidatus Alistipes avicola</name>
    <dbReference type="NCBI Taxonomy" id="2838432"/>
    <lineage>
        <taxon>Bacteria</taxon>
        <taxon>Pseudomonadati</taxon>
        <taxon>Bacteroidota</taxon>
        <taxon>Bacteroidia</taxon>
        <taxon>Bacteroidales</taxon>
        <taxon>Rikenellaceae</taxon>
        <taxon>Alistipes</taxon>
    </lineage>
</organism>
<protein>
    <submittedName>
        <fullName evidence="9">RagB/SusD family nutrient uptake outer membrane protein</fullName>
    </submittedName>
</protein>
<evidence type="ECO:0000256" key="6">
    <source>
        <dbReference type="SAM" id="Coils"/>
    </source>
</evidence>
<evidence type="ECO:0000256" key="4">
    <source>
        <dbReference type="ARBA" id="ARBA00023136"/>
    </source>
</evidence>
<evidence type="ECO:0000313" key="9">
    <source>
        <dbReference type="EMBL" id="HJA99180.1"/>
    </source>
</evidence>
<reference evidence="9" key="2">
    <citation type="submission" date="2021-04" db="EMBL/GenBank/DDBJ databases">
        <authorList>
            <person name="Gilroy R."/>
        </authorList>
    </citation>
    <scope>NUCLEOTIDE SEQUENCE</scope>
    <source>
        <strain evidence="9">CHK169-11906</strain>
    </source>
</reference>
<evidence type="ECO:0000256" key="5">
    <source>
        <dbReference type="ARBA" id="ARBA00023237"/>
    </source>
</evidence>
<keyword evidence="6" id="KW-0175">Coiled coil</keyword>
<evidence type="ECO:0000256" key="1">
    <source>
        <dbReference type="ARBA" id="ARBA00004442"/>
    </source>
</evidence>
<dbReference type="InterPro" id="IPR012944">
    <property type="entry name" value="SusD_RagB_dom"/>
</dbReference>
<evidence type="ECO:0000313" key="10">
    <source>
        <dbReference type="Proteomes" id="UP000824259"/>
    </source>
</evidence>
<dbReference type="EMBL" id="DWYR01000016">
    <property type="protein sequence ID" value="HJA99180.1"/>
    <property type="molecule type" value="Genomic_DNA"/>
</dbReference>
<comment type="similarity">
    <text evidence="2">Belongs to the SusD family.</text>
</comment>
<keyword evidence="5" id="KW-0998">Cell outer membrane</keyword>
<dbReference type="Proteomes" id="UP000824259">
    <property type="component" value="Unassembled WGS sequence"/>
</dbReference>